<feature type="region of interest" description="Disordered" evidence="1">
    <location>
        <begin position="157"/>
        <end position="221"/>
    </location>
</feature>
<dbReference type="Gene3D" id="2.40.10.120">
    <property type="match status" value="1"/>
</dbReference>
<dbReference type="Pfam" id="PF13365">
    <property type="entry name" value="Trypsin_2"/>
    <property type="match status" value="1"/>
</dbReference>
<dbReference type="SUPFAM" id="SSF50494">
    <property type="entry name" value="Trypsin-like serine proteases"/>
    <property type="match status" value="1"/>
</dbReference>
<accession>A0A1I1Z3E6</accession>
<dbReference type="STRING" id="74348.SAMN04488523_10643"/>
<dbReference type="PANTHER" id="PTHR43019">
    <property type="entry name" value="SERINE ENDOPROTEASE DEGS"/>
    <property type="match status" value="1"/>
</dbReference>
<evidence type="ECO:0000256" key="1">
    <source>
        <dbReference type="SAM" id="MobiDB-lite"/>
    </source>
</evidence>
<evidence type="ECO:0000313" key="4">
    <source>
        <dbReference type="Proteomes" id="UP000198977"/>
    </source>
</evidence>
<dbReference type="InterPro" id="IPR036365">
    <property type="entry name" value="PGBD-like_sf"/>
</dbReference>
<sequence>MRLCDILRVKTDGVQGAFLLICAGSKLQRAHNLMPRTLFALLAPVLTFLVVLAQPLQAQSADDVVWVQIEAQPSLAEATDRARAYSTLLQDVNGFALGSGWYGIAVGPYARDDAEAVLRAYRRDGLVPRDSFVQLSDRFRQQFWPVGANVLSRGVIEPPANLGGTETAQETAPDTATDDTATEQPANLVAEATPPPAPEREPADETPLEAQASERALTSEDRKGLQTALQWAGFYNAAIDGAFGRGTRNSMAAWQEANGYDVTGILTTVQRAALAKQYNAVLDGLGLELVRDESAGIEIIMPTAEVTFAEYEPPFAHYNATGDLGVRVLLISQAGNQDTLSGLYDIMQTLEIVPLNGPRERKSTSFELVGENGSVISQTQVSLQDGQIKGFTLIWPAGDEDRRRRVISEMSKSLVRLPGVLDAAAGADDGQAIDLVAGLQIRKPKISRSGFYVDAAGSVVTTSETVQACSRLTLDEDTEADVIADDTAKGIAILKPRKTLAPLAVARFSTGVPRLQSEVSVAGFSYEGVLSAATLTFGTFADLRGLAGETHLNRLEIKAQSGDAGGPVFDANGNVVGMLLPQPEGDKQLPGDVAFALAGDAITDAAAKAGITLTTSDSGTTMAPRDLTISAQSMTVLVSCWE</sequence>
<protein>
    <submittedName>
        <fullName evidence="3">Putative peptidoglycan binding domain-containing protein</fullName>
    </submittedName>
</protein>
<feature type="domain" description="Peptidoglycan binding-like" evidence="2">
    <location>
        <begin position="219"/>
        <end position="274"/>
    </location>
</feature>
<reference evidence="3 4" key="1">
    <citation type="submission" date="2016-10" db="EMBL/GenBank/DDBJ databases">
        <authorList>
            <person name="de Groot N.N."/>
        </authorList>
    </citation>
    <scope>NUCLEOTIDE SEQUENCE [LARGE SCALE GENOMIC DNA]</scope>
    <source>
        <strain evidence="3 4">DSM 11443</strain>
    </source>
</reference>
<dbReference type="SUPFAM" id="SSF47090">
    <property type="entry name" value="PGBD-like"/>
    <property type="match status" value="1"/>
</dbReference>
<feature type="compositionally biased region" description="Low complexity" evidence="1">
    <location>
        <begin position="165"/>
        <end position="175"/>
    </location>
</feature>
<proteinExistence type="predicted"/>
<dbReference type="Proteomes" id="UP000198977">
    <property type="component" value="Unassembled WGS sequence"/>
</dbReference>
<gene>
    <name evidence="3" type="ORF">SAMN04488523_10643</name>
</gene>
<name>A0A1I1Z3E6_9RHOB</name>
<dbReference type="AlphaFoldDB" id="A0A1I1Z3E6"/>
<dbReference type="Pfam" id="PF01471">
    <property type="entry name" value="PG_binding_1"/>
    <property type="match status" value="1"/>
</dbReference>
<organism evidence="3 4">
    <name type="scientific">Sulfitobacter brevis</name>
    <dbReference type="NCBI Taxonomy" id="74348"/>
    <lineage>
        <taxon>Bacteria</taxon>
        <taxon>Pseudomonadati</taxon>
        <taxon>Pseudomonadota</taxon>
        <taxon>Alphaproteobacteria</taxon>
        <taxon>Rhodobacterales</taxon>
        <taxon>Roseobacteraceae</taxon>
        <taxon>Sulfitobacter</taxon>
    </lineage>
</organism>
<evidence type="ECO:0000259" key="2">
    <source>
        <dbReference type="Pfam" id="PF01471"/>
    </source>
</evidence>
<feature type="compositionally biased region" description="Low complexity" evidence="1">
    <location>
        <begin position="182"/>
        <end position="192"/>
    </location>
</feature>
<dbReference type="Gene3D" id="1.10.101.10">
    <property type="entry name" value="PGBD-like superfamily/PGBD"/>
    <property type="match status" value="1"/>
</dbReference>
<dbReference type="InterPro" id="IPR009003">
    <property type="entry name" value="Peptidase_S1_PA"/>
</dbReference>
<dbReference type="PANTHER" id="PTHR43019:SF23">
    <property type="entry name" value="PROTEASE DO-LIKE 5, CHLOROPLASTIC"/>
    <property type="match status" value="1"/>
</dbReference>
<evidence type="ECO:0000313" key="3">
    <source>
        <dbReference type="EMBL" id="SFE26374.1"/>
    </source>
</evidence>
<dbReference type="EMBL" id="FOMW01000006">
    <property type="protein sequence ID" value="SFE26374.1"/>
    <property type="molecule type" value="Genomic_DNA"/>
</dbReference>
<dbReference type="InterPro" id="IPR036366">
    <property type="entry name" value="PGBDSf"/>
</dbReference>
<dbReference type="InterPro" id="IPR002477">
    <property type="entry name" value="Peptidoglycan-bd-like"/>
</dbReference>
<keyword evidence="4" id="KW-1185">Reference proteome</keyword>